<evidence type="ECO:0000313" key="2">
    <source>
        <dbReference type="Proteomes" id="UP001055879"/>
    </source>
</evidence>
<sequence>MLEFFKEISDQRKNFEKDFEEERKIFESEISKLTKLISELSTKAMKEQNMKSDFQKKIDLLMKERNSLSSKIIELEEIISKVILTEQKTLNSIVQTPRDDSADSECSFKAASSSYQTTVSTKRPVNLKDHIRTFSMIGMLIVQGE</sequence>
<comment type="caution">
    <text evidence="1">The sequence shown here is derived from an EMBL/GenBank/DDBJ whole genome shotgun (WGS) entry which is preliminary data.</text>
</comment>
<keyword evidence="2" id="KW-1185">Reference proteome</keyword>
<name>A0ACB8Y8Y9_ARCLA</name>
<evidence type="ECO:0000313" key="1">
    <source>
        <dbReference type="EMBL" id="KAI3681241.1"/>
    </source>
</evidence>
<organism evidence="1 2">
    <name type="scientific">Arctium lappa</name>
    <name type="common">Greater burdock</name>
    <name type="synonym">Lappa major</name>
    <dbReference type="NCBI Taxonomy" id="4217"/>
    <lineage>
        <taxon>Eukaryota</taxon>
        <taxon>Viridiplantae</taxon>
        <taxon>Streptophyta</taxon>
        <taxon>Embryophyta</taxon>
        <taxon>Tracheophyta</taxon>
        <taxon>Spermatophyta</taxon>
        <taxon>Magnoliopsida</taxon>
        <taxon>eudicotyledons</taxon>
        <taxon>Gunneridae</taxon>
        <taxon>Pentapetalae</taxon>
        <taxon>asterids</taxon>
        <taxon>campanulids</taxon>
        <taxon>Asterales</taxon>
        <taxon>Asteraceae</taxon>
        <taxon>Carduoideae</taxon>
        <taxon>Cardueae</taxon>
        <taxon>Arctiinae</taxon>
        <taxon>Arctium</taxon>
    </lineage>
</organism>
<gene>
    <name evidence="1" type="ORF">L6452_36030</name>
</gene>
<dbReference type="EMBL" id="CM042059">
    <property type="protein sequence ID" value="KAI3681241.1"/>
    <property type="molecule type" value="Genomic_DNA"/>
</dbReference>
<protein>
    <submittedName>
        <fullName evidence="1">Uncharacterized protein</fullName>
    </submittedName>
</protein>
<reference evidence="1 2" key="2">
    <citation type="journal article" date="2022" name="Mol. Ecol. Resour.">
        <title>The genomes of chicory, endive, great burdock and yacon provide insights into Asteraceae paleo-polyploidization history and plant inulin production.</title>
        <authorList>
            <person name="Fan W."/>
            <person name="Wang S."/>
            <person name="Wang H."/>
            <person name="Wang A."/>
            <person name="Jiang F."/>
            <person name="Liu H."/>
            <person name="Zhao H."/>
            <person name="Xu D."/>
            <person name="Zhang Y."/>
        </authorList>
    </citation>
    <scope>NUCLEOTIDE SEQUENCE [LARGE SCALE GENOMIC DNA]</scope>
    <source>
        <strain evidence="2">cv. Niubang</strain>
    </source>
</reference>
<proteinExistence type="predicted"/>
<dbReference type="Proteomes" id="UP001055879">
    <property type="component" value="Linkage Group LG13"/>
</dbReference>
<reference evidence="2" key="1">
    <citation type="journal article" date="2022" name="Mol. Ecol. Resour.">
        <title>The genomes of chicory, endive, great burdock and yacon provide insights into Asteraceae palaeo-polyploidization history and plant inulin production.</title>
        <authorList>
            <person name="Fan W."/>
            <person name="Wang S."/>
            <person name="Wang H."/>
            <person name="Wang A."/>
            <person name="Jiang F."/>
            <person name="Liu H."/>
            <person name="Zhao H."/>
            <person name="Xu D."/>
            <person name="Zhang Y."/>
        </authorList>
    </citation>
    <scope>NUCLEOTIDE SEQUENCE [LARGE SCALE GENOMIC DNA]</scope>
    <source>
        <strain evidence="2">cv. Niubang</strain>
    </source>
</reference>
<accession>A0ACB8Y8Y9</accession>